<dbReference type="EMBL" id="WUWG01000005">
    <property type="protein sequence ID" value="MXU66147.1"/>
    <property type="molecule type" value="Genomic_DNA"/>
</dbReference>
<evidence type="ECO:0000313" key="2">
    <source>
        <dbReference type="EMBL" id="MXU66147.1"/>
    </source>
</evidence>
<name>A0A6B0TNM0_9RHOB</name>
<dbReference type="InterPro" id="IPR009922">
    <property type="entry name" value="DUF1457"/>
</dbReference>
<reference evidence="2 3" key="1">
    <citation type="submission" date="2019-12" db="EMBL/GenBank/DDBJ databases">
        <title>Strain KN286 was isolated from seawater, which was collected from Caroline Seamount in the tropical western Pacific.</title>
        <authorList>
            <person name="Wang Q."/>
        </authorList>
    </citation>
    <scope>NUCLEOTIDE SEQUENCE [LARGE SCALE GENOMIC DNA]</scope>
    <source>
        <strain evidence="2 3">KN286</strain>
    </source>
</reference>
<evidence type="ECO:0000313" key="3">
    <source>
        <dbReference type="Proteomes" id="UP000436016"/>
    </source>
</evidence>
<proteinExistence type="predicted"/>
<protein>
    <submittedName>
        <fullName evidence="2">PAS domain-containing protein</fullName>
    </submittedName>
</protein>
<dbReference type="Proteomes" id="UP000436016">
    <property type="component" value="Unassembled WGS sequence"/>
</dbReference>
<dbReference type="Pfam" id="PF07310">
    <property type="entry name" value="PAS_5"/>
    <property type="match status" value="1"/>
</dbReference>
<gene>
    <name evidence="2" type="ORF">GSH16_11880</name>
</gene>
<evidence type="ECO:0000256" key="1">
    <source>
        <dbReference type="SAM" id="MobiDB-lite"/>
    </source>
</evidence>
<dbReference type="RefSeq" id="WP_160855381.1">
    <property type="nucleotide sequence ID" value="NZ_WUWG01000005.1"/>
</dbReference>
<accession>A0A6B0TNM0</accession>
<sequence>MSTSPRFKQLLDHWNGLRAPGRLPRRSEIDPNDFARDLPDILIIERVRADDLRIRVAGTRLTLLAGLELRAMPAEVLFAPRDRTRFRELCNTAVGHPALVDLTLRMIDRDDRLSTLPGLVLPLEDDDGHRRQLLFCLGLDDVAVQPPVSFALADSSLDLLRGFERLPLPGFDRARPGGLSEPSGQFTPAPRLVSQSDVAPAPRDGDAARRRGHLRLVGGPDSEPESD</sequence>
<feature type="region of interest" description="Disordered" evidence="1">
    <location>
        <begin position="173"/>
        <end position="227"/>
    </location>
</feature>
<organism evidence="2 3">
    <name type="scientific">Oceanomicrobium pacificus</name>
    <dbReference type="NCBI Taxonomy" id="2692916"/>
    <lineage>
        <taxon>Bacteria</taxon>
        <taxon>Pseudomonadati</taxon>
        <taxon>Pseudomonadota</taxon>
        <taxon>Alphaproteobacteria</taxon>
        <taxon>Rhodobacterales</taxon>
        <taxon>Paracoccaceae</taxon>
        <taxon>Oceanomicrobium</taxon>
    </lineage>
</organism>
<dbReference type="AlphaFoldDB" id="A0A6B0TNM0"/>
<keyword evidence="3" id="KW-1185">Reference proteome</keyword>
<comment type="caution">
    <text evidence="2">The sequence shown here is derived from an EMBL/GenBank/DDBJ whole genome shotgun (WGS) entry which is preliminary data.</text>
</comment>